<dbReference type="EMBL" id="SMOD01000002">
    <property type="protein sequence ID" value="TDG10515.1"/>
    <property type="molecule type" value="Genomic_DNA"/>
</dbReference>
<dbReference type="AlphaFoldDB" id="A0A4R5LLE8"/>
<dbReference type="Proteomes" id="UP000295606">
    <property type="component" value="Unassembled WGS sequence"/>
</dbReference>
<dbReference type="Gene3D" id="2.40.50.100">
    <property type="match status" value="1"/>
</dbReference>
<dbReference type="SUPFAM" id="SSF50331">
    <property type="entry name" value="MOP-like"/>
    <property type="match status" value="1"/>
</dbReference>
<dbReference type="Pfam" id="PF03459">
    <property type="entry name" value="TOBE"/>
    <property type="match status" value="1"/>
</dbReference>
<sequence>MDIPPTRVRNQFPGRIVAIIRGAEHSEVDVATAAGIFTSVIETRILDQLGLKAGAKVVAVVKSSDVKLAAP</sequence>
<dbReference type="OrthoDB" id="122515at2"/>
<evidence type="ECO:0000256" key="2">
    <source>
        <dbReference type="PROSITE-ProRule" id="PRU01213"/>
    </source>
</evidence>
<accession>A0A4R5LLE8</accession>
<evidence type="ECO:0000313" key="4">
    <source>
        <dbReference type="EMBL" id="TDG10515.1"/>
    </source>
</evidence>
<protein>
    <submittedName>
        <fullName evidence="4">Transporter</fullName>
    </submittedName>
</protein>
<dbReference type="PROSITE" id="PS51866">
    <property type="entry name" value="MOP"/>
    <property type="match status" value="1"/>
</dbReference>
<name>A0A4R5LLE8_9BURK</name>
<comment type="caution">
    <text evidence="4">The sequence shown here is derived from an EMBL/GenBank/DDBJ whole genome shotgun (WGS) entry which is preliminary data.</text>
</comment>
<evidence type="ECO:0000313" key="5">
    <source>
        <dbReference type="Proteomes" id="UP000295606"/>
    </source>
</evidence>
<dbReference type="InterPro" id="IPR005116">
    <property type="entry name" value="Transp-assoc_OB_typ1"/>
</dbReference>
<dbReference type="InterPro" id="IPR008995">
    <property type="entry name" value="Mo/tungstate-bd_C_term_dom"/>
</dbReference>
<reference evidence="4 5" key="1">
    <citation type="submission" date="2019-03" db="EMBL/GenBank/DDBJ databases">
        <title>Paraburkholderia sp. isolated from native Mimosa gymnas in Guartela State Park, Brazil.</title>
        <authorList>
            <person name="Paulitsch F."/>
            <person name="Hungria M."/>
            <person name="Delamuta J.R.M."/>
            <person name="Ribeiro R.A."/>
            <person name="Dall'Agnol R."/>
            <person name="Silva J.S.B."/>
        </authorList>
    </citation>
    <scope>NUCLEOTIDE SEQUENCE [LARGE SCALE GENOMIC DNA]</scope>
    <source>
        <strain evidence="4 5">CNPSo 3008</strain>
    </source>
</reference>
<dbReference type="InterPro" id="IPR004606">
    <property type="entry name" value="Mop_domain"/>
</dbReference>
<keyword evidence="1 2" id="KW-0500">Molybdenum</keyword>
<proteinExistence type="predicted"/>
<dbReference type="GO" id="GO:0015689">
    <property type="term" value="P:molybdate ion transport"/>
    <property type="evidence" value="ECO:0007669"/>
    <property type="project" value="InterPro"/>
</dbReference>
<dbReference type="RefSeq" id="WP_133180367.1">
    <property type="nucleotide sequence ID" value="NZ_SMOD01000002.1"/>
</dbReference>
<gene>
    <name evidence="4" type="ORF">E1N52_03985</name>
</gene>
<organism evidence="4 5">
    <name type="scientific">Paraburkholderia guartelaensis</name>
    <dbReference type="NCBI Taxonomy" id="2546446"/>
    <lineage>
        <taxon>Bacteria</taxon>
        <taxon>Pseudomonadati</taxon>
        <taxon>Pseudomonadota</taxon>
        <taxon>Betaproteobacteria</taxon>
        <taxon>Burkholderiales</taxon>
        <taxon>Burkholderiaceae</taxon>
        <taxon>Paraburkholderia</taxon>
    </lineage>
</organism>
<feature type="domain" description="Mop" evidence="3">
    <location>
        <begin position="5"/>
        <end position="70"/>
    </location>
</feature>
<evidence type="ECO:0000259" key="3">
    <source>
        <dbReference type="PROSITE" id="PS51866"/>
    </source>
</evidence>
<evidence type="ECO:0000256" key="1">
    <source>
        <dbReference type="ARBA" id="ARBA00022505"/>
    </source>
</evidence>